<proteinExistence type="inferred from homology"/>
<keyword evidence="5" id="KW-0325">Glycoprotein</keyword>
<feature type="compositionally biased region" description="Low complexity" evidence="6">
    <location>
        <begin position="212"/>
        <end position="223"/>
    </location>
</feature>
<dbReference type="GO" id="GO:0008449">
    <property type="term" value="F:N-acetylglucosamine-6-sulfatase activity"/>
    <property type="evidence" value="ECO:0007669"/>
    <property type="project" value="TreeGrafter"/>
</dbReference>
<comment type="caution">
    <text evidence="9">The sequence shown here is derived from an EMBL/GenBank/DDBJ whole genome shotgun (WGS) entry which is preliminary data.</text>
</comment>
<evidence type="ECO:0000256" key="4">
    <source>
        <dbReference type="ARBA" id="ARBA00022801"/>
    </source>
</evidence>
<feature type="compositionally biased region" description="Basic and acidic residues" evidence="6">
    <location>
        <begin position="155"/>
        <end position="170"/>
    </location>
</feature>
<feature type="compositionally biased region" description="Low complexity" evidence="6">
    <location>
        <begin position="292"/>
        <end position="301"/>
    </location>
</feature>
<dbReference type="PANTHER" id="PTHR43108:SF16">
    <property type="entry name" value="EXTRACELLULAR SULFATASE SULF-1 HOMOLOG"/>
    <property type="match status" value="1"/>
</dbReference>
<evidence type="ECO:0000313" key="9">
    <source>
        <dbReference type="EMBL" id="KAG7173298.1"/>
    </source>
</evidence>
<dbReference type="AlphaFoldDB" id="A0A8J5TJG9"/>
<dbReference type="PROSITE" id="PS00523">
    <property type="entry name" value="SULFATASE_1"/>
    <property type="match status" value="1"/>
</dbReference>
<feature type="compositionally biased region" description="Basic residues" evidence="6">
    <location>
        <begin position="233"/>
        <end position="244"/>
    </location>
</feature>
<dbReference type="EMBL" id="JAHLQT010010116">
    <property type="protein sequence ID" value="KAG7173298.1"/>
    <property type="molecule type" value="Genomic_DNA"/>
</dbReference>
<dbReference type="InterPro" id="IPR000917">
    <property type="entry name" value="Sulfatase_N"/>
</dbReference>
<feature type="compositionally biased region" description="Basic and acidic residues" evidence="6">
    <location>
        <begin position="249"/>
        <end position="264"/>
    </location>
</feature>
<feature type="compositionally biased region" description="Basic residues" evidence="6">
    <location>
        <begin position="280"/>
        <end position="291"/>
    </location>
</feature>
<dbReference type="Pfam" id="PF00884">
    <property type="entry name" value="Sulfatase"/>
    <property type="match status" value="1"/>
</dbReference>
<evidence type="ECO:0000256" key="3">
    <source>
        <dbReference type="ARBA" id="ARBA00022729"/>
    </source>
</evidence>
<protein>
    <submittedName>
        <fullName evidence="9">Extracellular sulfatase SULF-1-like 1</fullName>
    </submittedName>
</protein>
<organism evidence="9 10">
    <name type="scientific">Homarus americanus</name>
    <name type="common">American lobster</name>
    <dbReference type="NCBI Taxonomy" id="6706"/>
    <lineage>
        <taxon>Eukaryota</taxon>
        <taxon>Metazoa</taxon>
        <taxon>Ecdysozoa</taxon>
        <taxon>Arthropoda</taxon>
        <taxon>Crustacea</taxon>
        <taxon>Multicrustacea</taxon>
        <taxon>Malacostraca</taxon>
        <taxon>Eumalacostraca</taxon>
        <taxon>Eucarida</taxon>
        <taxon>Decapoda</taxon>
        <taxon>Pleocyemata</taxon>
        <taxon>Astacidea</taxon>
        <taxon>Nephropoidea</taxon>
        <taxon>Nephropidae</taxon>
        <taxon>Homarus</taxon>
    </lineage>
</organism>
<dbReference type="InterPro" id="IPR017850">
    <property type="entry name" value="Alkaline_phosphatase_core_sf"/>
</dbReference>
<dbReference type="Proteomes" id="UP000747542">
    <property type="component" value="Unassembled WGS sequence"/>
</dbReference>
<evidence type="ECO:0000256" key="6">
    <source>
        <dbReference type="SAM" id="MobiDB-lite"/>
    </source>
</evidence>
<feature type="chain" id="PRO_5035194927" evidence="7">
    <location>
        <begin position="26"/>
        <end position="395"/>
    </location>
</feature>
<evidence type="ECO:0000256" key="5">
    <source>
        <dbReference type="ARBA" id="ARBA00023180"/>
    </source>
</evidence>
<feature type="compositionally biased region" description="Basic and acidic residues" evidence="6">
    <location>
        <begin position="189"/>
        <end position="202"/>
    </location>
</feature>
<name>A0A8J5TJG9_HOMAM</name>
<sequence length="395" mass="45709">MVYIGGGRLWCAGWVAFFTLQLILPAHTQLAHNPPHTRAWNQEDDGLTRRHQAGGTPTETSPRRAWWEDLSGRRQTHPSPTTTRNPARDGHRGSDRQNTAGHVTQHGRQDVVSNDSLHLDHQASRQTVRRQHISQRQQHHQQQQQQQQQHNLGTPRREQRQPQRRLEHYLAHRSHSSTRRQPLYPQRPDVTRQHEAHHDHGHTAPQRRTVDHTTSVSSHTTPSRQHTNTASTQHHKNSIPRHHTSSPNSERRPHHVEEKEEKKTPTTTEQEQGGSGNERRQKKLFTAHRPSRSSGGRQRPPNIVLIMTDDQDVELGSLNYMPSLMYQMKEQGAHFPNAYCSTPICCPSRSSMLTGLYIHNHEVYTNNHNCSSRQWQETHERRSFATYLRAAGYRT</sequence>
<feature type="compositionally biased region" description="Basic and acidic residues" evidence="6">
    <location>
        <begin position="86"/>
        <end position="95"/>
    </location>
</feature>
<dbReference type="SUPFAM" id="SSF53649">
    <property type="entry name" value="Alkaline phosphatase-like"/>
    <property type="match status" value="1"/>
</dbReference>
<dbReference type="GO" id="GO:0005539">
    <property type="term" value="F:glycosaminoglycan binding"/>
    <property type="evidence" value="ECO:0007669"/>
    <property type="project" value="TreeGrafter"/>
</dbReference>
<feature type="signal peptide" evidence="7">
    <location>
        <begin position="1"/>
        <end position="25"/>
    </location>
</feature>
<keyword evidence="3 7" id="KW-0732">Signal</keyword>
<feature type="domain" description="Sulfatase N-terminal" evidence="8">
    <location>
        <begin position="301"/>
        <end position="395"/>
    </location>
</feature>
<dbReference type="InterPro" id="IPR024607">
    <property type="entry name" value="Sulfatase_CS"/>
</dbReference>
<keyword evidence="10" id="KW-1185">Reference proteome</keyword>
<feature type="non-terminal residue" evidence="9">
    <location>
        <position position="1"/>
    </location>
</feature>
<evidence type="ECO:0000259" key="8">
    <source>
        <dbReference type="Pfam" id="PF00884"/>
    </source>
</evidence>
<reference evidence="9" key="1">
    <citation type="journal article" date="2021" name="Sci. Adv.">
        <title>The American lobster genome reveals insights on longevity, neural, and immune adaptations.</title>
        <authorList>
            <person name="Polinski J.M."/>
            <person name="Zimin A.V."/>
            <person name="Clark K.F."/>
            <person name="Kohn A.B."/>
            <person name="Sadowski N."/>
            <person name="Timp W."/>
            <person name="Ptitsyn A."/>
            <person name="Khanna P."/>
            <person name="Romanova D.Y."/>
            <person name="Williams P."/>
            <person name="Greenwood S.J."/>
            <person name="Moroz L.L."/>
            <person name="Walt D.R."/>
            <person name="Bodnar A.G."/>
        </authorList>
    </citation>
    <scope>NUCLEOTIDE SEQUENCE</scope>
    <source>
        <strain evidence="9">GMGI-L3</strain>
    </source>
</reference>
<evidence type="ECO:0000256" key="1">
    <source>
        <dbReference type="ARBA" id="ARBA00001913"/>
    </source>
</evidence>
<feature type="compositionally biased region" description="Basic residues" evidence="6">
    <location>
        <begin position="127"/>
        <end position="139"/>
    </location>
</feature>
<dbReference type="Gene3D" id="3.40.720.10">
    <property type="entry name" value="Alkaline Phosphatase, subunit A"/>
    <property type="match status" value="1"/>
</dbReference>
<accession>A0A8J5TJG9</accession>
<feature type="compositionally biased region" description="Low complexity" evidence="6">
    <location>
        <begin position="140"/>
        <end position="150"/>
    </location>
</feature>
<comment type="cofactor">
    <cofactor evidence="1">
        <name>Ca(2+)</name>
        <dbReference type="ChEBI" id="CHEBI:29108"/>
    </cofactor>
</comment>
<evidence type="ECO:0000256" key="7">
    <source>
        <dbReference type="SAM" id="SignalP"/>
    </source>
</evidence>
<keyword evidence="4" id="KW-0378">Hydrolase</keyword>
<gene>
    <name evidence="9" type="primary">Sulf1-L1</name>
    <name evidence="9" type="ORF">Hamer_G014624</name>
</gene>
<evidence type="ECO:0000256" key="2">
    <source>
        <dbReference type="ARBA" id="ARBA00008779"/>
    </source>
</evidence>
<evidence type="ECO:0000313" key="10">
    <source>
        <dbReference type="Proteomes" id="UP000747542"/>
    </source>
</evidence>
<dbReference type="PANTHER" id="PTHR43108">
    <property type="entry name" value="N-ACETYLGLUCOSAMINE-6-SULFATASE FAMILY MEMBER"/>
    <property type="match status" value="1"/>
</dbReference>
<feature type="region of interest" description="Disordered" evidence="6">
    <location>
        <begin position="35"/>
        <end position="301"/>
    </location>
</feature>
<feature type="compositionally biased region" description="Basic and acidic residues" evidence="6">
    <location>
        <begin position="61"/>
        <end position="72"/>
    </location>
</feature>
<comment type="similarity">
    <text evidence="2">Belongs to the sulfatase family.</text>
</comment>